<dbReference type="SMART" id="SM00060">
    <property type="entry name" value="FN3"/>
    <property type="match status" value="1"/>
</dbReference>
<dbReference type="CDD" id="cd00063">
    <property type="entry name" value="FN3"/>
    <property type="match status" value="1"/>
</dbReference>
<gene>
    <name evidence="2" type="ORF">Poli38472_003061</name>
</gene>
<feature type="domain" description="Fibronectin type-III" evidence="1">
    <location>
        <begin position="5"/>
        <end position="99"/>
    </location>
</feature>
<dbReference type="InterPro" id="IPR036116">
    <property type="entry name" value="FN3_sf"/>
</dbReference>
<proteinExistence type="predicted"/>
<dbReference type="EMBL" id="SPLM01000144">
    <property type="protein sequence ID" value="TMW57136.1"/>
    <property type="molecule type" value="Genomic_DNA"/>
</dbReference>
<evidence type="ECO:0000313" key="3">
    <source>
        <dbReference type="Proteomes" id="UP000794436"/>
    </source>
</evidence>
<keyword evidence="3" id="KW-1185">Reference proteome</keyword>
<dbReference type="Pfam" id="PF00041">
    <property type="entry name" value="fn3"/>
    <property type="match status" value="1"/>
</dbReference>
<dbReference type="InterPro" id="IPR003961">
    <property type="entry name" value="FN3_dom"/>
</dbReference>
<dbReference type="AlphaFoldDB" id="A0A8K1FCF5"/>
<organism evidence="2 3">
    <name type="scientific">Pythium oligandrum</name>
    <name type="common">Mycoparasitic fungus</name>
    <dbReference type="NCBI Taxonomy" id="41045"/>
    <lineage>
        <taxon>Eukaryota</taxon>
        <taxon>Sar</taxon>
        <taxon>Stramenopiles</taxon>
        <taxon>Oomycota</taxon>
        <taxon>Peronosporomycetes</taxon>
        <taxon>Pythiales</taxon>
        <taxon>Pythiaceae</taxon>
        <taxon>Pythium</taxon>
    </lineage>
</organism>
<name>A0A8K1FCF5_PYTOL</name>
<evidence type="ECO:0000313" key="2">
    <source>
        <dbReference type="EMBL" id="TMW57136.1"/>
    </source>
</evidence>
<dbReference type="OrthoDB" id="152385at2759"/>
<dbReference type="SUPFAM" id="SSF49265">
    <property type="entry name" value="Fibronectin type III"/>
    <property type="match status" value="1"/>
</dbReference>
<dbReference type="InterPro" id="IPR013783">
    <property type="entry name" value="Ig-like_fold"/>
</dbReference>
<protein>
    <recommendedName>
        <fullName evidence="1">Fibronectin type-III domain-containing protein</fullName>
    </recommendedName>
</protein>
<evidence type="ECO:0000259" key="1">
    <source>
        <dbReference type="PROSITE" id="PS50853"/>
    </source>
</evidence>
<dbReference type="PROSITE" id="PS50853">
    <property type="entry name" value="FN3"/>
    <property type="match status" value="1"/>
</dbReference>
<reference evidence="2" key="1">
    <citation type="submission" date="2019-03" db="EMBL/GenBank/DDBJ databases">
        <title>Long read genome sequence of the mycoparasitic Pythium oligandrum ATCC 38472 isolated from sugarbeet rhizosphere.</title>
        <authorList>
            <person name="Gaulin E."/>
        </authorList>
    </citation>
    <scope>NUCLEOTIDE SEQUENCE</scope>
    <source>
        <strain evidence="2">ATCC 38472_TT</strain>
    </source>
</reference>
<dbReference type="Gene3D" id="2.60.40.10">
    <property type="entry name" value="Immunoglobulins"/>
    <property type="match status" value="1"/>
</dbReference>
<comment type="caution">
    <text evidence="2">The sequence shown here is derived from an EMBL/GenBank/DDBJ whole genome shotgun (WGS) entry which is preliminary data.</text>
</comment>
<sequence length="110" mass="12150">MTLSPPPPAHLKDRTEFSITLHVPTEPVGVTFRYEYRPVGSEWTEAKRIDTKSGDSEVVLDDLMPTSSYEIRIYAVKKEGETEEVSAPSEVAAVDTEVPGCTPEPKCVIL</sequence>
<accession>A0A8K1FCF5</accession>
<dbReference type="Proteomes" id="UP000794436">
    <property type="component" value="Unassembled WGS sequence"/>
</dbReference>